<dbReference type="SUPFAM" id="SSF56784">
    <property type="entry name" value="HAD-like"/>
    <property type="match status" value="1"/>
</dbReference>
<evidence type="ECO:0000313" key="2">
    <source>
        <dbReference type="Proteomes" id="UP000501346"/>
    </source>
</evidence>
<dbReference type="PANTHER" id="PTHR47438:SF1">
    <property type="entry name" value="PHOSPHATE METABOLISM PROTEIN 8-RELATED"/>
    <property type="match status" value="1"/>
</dbReference>
<dbReference type="InterPro" id="IPR023214">
    <property type="entry name" value="HAD_sf"/>
</dbReference>
<dbReference type="CDD" id="cd02604">
    <property type="entry name" value="HAD_5NT"/>
    <property type="match status" value="1"/>
</dbReference>
<dbReference type="Gene3D" id="3.40.50.1000">
    <property type="entry name" value="HAD superfamily/HAD-like"/>
    <property type="match status" value="1"/>
</dbReference>
<dbReference type="PANTHER" id="PTHR47438">
    <property type="entry name" value="PHOSPHATE METABOLISM PROTEIN 8-RELATED"/>
    <property type="match status" value="1"/>
</dbReference>
<dbReference type="GO" id="GO:0008252">
    <property type="term" value="F:nucleotidase activity"/>
    <property type="evidence" value="ECO:0007669"/>
    <property type="project" value="TreeGrafter"/>
</dbReference>
<dbReference type="InterPro" id="IPR036412">
    <property type="entry name" value="HAD-like_sf"/>
</dbReference>
<keyword evidence="2" id="KW-1185">Reference proteome</keyword>
<dbReference type="EMBL" id="CP048986">
    <property type="protein sequence ID" value="QID79129.1"/>
    <property type="molecule type" value="Genomic_DNA"/>
</dbReference>
<dbReference type="GO" id="GO:0006206">
    <property type="term" value="P:pyrimidine nucleobase metabolic process"/>
    <property type="evidence" value="ECO:0007669"/>
    <property type="project" value="TreeGrafter"/>
</dbReference>
<dbReference type="InterPro" id="IPR006439">
    <property type="entry name" value="HAD-SF_hydro_IA"/>
</dbReference>
<dbReference type="OrthoDB" id="1065058at2759"/>
<organism evidence="1 2">
    <name type="scientific">Saccharomyces pastorianus</name>
    <name type="common">Lager yeast</name>
    <name type="synonym">Saccharomyces cerevisiae x Saccharomyces eubayanus</name>
    <dbReference type="NCBI Taxonomy" id="27292"/>
    <lineage>
        <taxon>Eukaryota</taxon>
        <taxon>Fungi</taxon>
        <taxon>Dikarya</taxon>
        <taxon>Ascomycota</taxon>
        <taxon>Saccharomycotina</taxon>
        <taxon>Saccharomycetes</taxon>
        <taxon>Saccharomycetales</taxon>
        <taxon>Saccharomycetaceae</taxon>
        <taxon>Saccharomyces</taxon>
    </lineage>
</organism>
<evidence type="ECO:0000313" key="1">
    <source>
        <dbReference type="EMBL" id="QID79129.1"/>
    </source>
</evidence>
<dbReference type="AlphaFoldDB" id="A0A6C1DQF4"/>
<proteinExistence type="predicted"/>
<reference evidence="1 2" key="1">
    <citation type="journal article" date="2019" name="BMC Genomics">
        <title>Chromosome level assembly and comparative genome analysis confirm lager-brewing yeasts originated from a single hybridization.</title>
        <authorList>
            <person name="Salazar A.N."/>
            <person name="Gorter de Vries A.R."/>
            <person name="van den Broek M."/>
            <person name="Brouwers N."/>
            <person name="de la Torre Cortes P."/>
            <person name="Kuijpers N.G.A."/>
            <person name="Daran J.G."/>
            <person name="Abeel T."/>
        </authorList>
    </citation>
    <scope>NUCLEOTIDE SEQUENCE [LARGE SCALE GENOMIC DNA]</scope>
    <source>
        <strain evidence="1 2">CBS 1483</strain>
    </source>
</reference>
<accession>A0A6C1DQF4</accession>
<dbReference type="InterPro" id="IPR052791">
    <property type="entry name" value="SSM1_domain"/>
</dbReference>
<dbReference type="SFLD" id="SFLDG01132">
    <property type="entry name" value="C1.5.3:_5'-Nucleotidase_Like"/>
    <property type="match status" value="1"/>
</dbReference>
<dbReference type="Pfam" id="PF00702">
    <property type="entry name" value="Hydrolase"/>
    <property type="match status" value="1"/>
</dbReference>
<sequence>MTIAKDYRTIYRNQIKEQIRLNQEHLQSLTHLGSQINFEVDPPKLPDPDPARKVFFFDIDNTLYRKSTKVQLLMQQSLSNFFKYELGFDDDEAERLIESYYQEYGLSVKGLIKNKQIDDVLQYNTFIDDSLPLQDYLKPDWKLRELLINLKKKKLGKFDKLWLFTNSYKNHAIRCVKILGIADLFDGITYCHYDRPIEEEFICKPDPKFFETAKLQSGLSSFANAWFIDDNESNVRSALSMGMGHVIHLIEDYQYESENIVTKDHKNKQQFSILKDILEIPLIMDVEVYRPSSIAIKEMEELEEEGEAVNWSNQQINVQSS</sequence>
<dbReference type="Gene3D" id="1.10.150.450">
    <property type="match status" value="1"/>
</dbReference>
<dbReference type="InterPro" id="IPR010237">
    <property type="entry name" value="Pyr-5-nucltdase"/>
</dbReference>
<dbReference type="SFLD" id="SFLDS00003">
    <property type="entry name" value="Haloacid_Dehalogenase"/>
    <property type="match status" value="1"/>
</dbReference>
<dbReference type="NCBIfam" id="TIGR01993">
    <property type="entry name" value="Pyr-5-nucltdase"/>
    <property type="match status" value="1"/>
</dbReference>
<dbReference type="NCBIfam" id="TIGR01509">
    <property type="entry name" value="HAD-SF-IA-v3"/>
    <property type="match status" value="1"/>
</dbReference>
<dbReference type="SFLD" id="SFLDG01129">
    <property type="entry name" value="C1.5:_HAD__Beta-PGM__Phosphata"/>
    <property type="match status" value="1"/>
</dbReference>
<dbReference type="GO" id="GO:0009166">
    <property type="term" value="P:nucleotide catabolic process"/>
    <property type="evidence" value="ECO:0007669"/>
    <property type="project" value="TreeGrafter"/>
</dbReference>
<protein>
    <submittedName>
        <fullName evidence="1">Bifunctional nucleotidase/lysophosphatidic acid phosphatase</fullName>
    </submittedName>
</protein>
<gene>
    <name evidence="1" type="primary">PHM8_1</name>
    <name evidence="1" type="ORF">GRS66_001369</name>
</gene>
<dbReference type="Proteomes" id="UP000501346">
    <property type="component" value="Chromosome ScV"/>
</dbReference>
<name>A0A6C1DQF4_SACPS</name>